<comment type="caution">
    <text evidence="1">The sequence shown here is derived from an EMBL/GenBank/DDBJ whole genome shotgun (WGS) entry which is preliminary data.</text>
</comment>
<evidence type="ECO:0000313" key="1">
    <source>
        <dbReference type="EMBL" id="KAA6368266.1"/>
    </source>
</evidence>
<dbReference type="AlphaFoldDB" id="A0A5J4UBR8"/>
<sequence>MPDQKVGWPAELGAGGVNKLDYQVCYTPNVSQLYMNYGKPSVILGYLYNYMLWPEERWACQKRSGYGKLQNCCIPGYMPNPGKIIVSMVLVLVVLNRIIVQSVLVQTSPSVESIALVPSQLRSIGLLAGQQGPDFPVLISVLTHAMVELRVT</sequence>
<dbReference type="Proteomes" id="UP000324800">
    <property type="component" value="Unassembled WGS sequence"/>
</dbReference>
<evidence type="ECO:0000313" key="2">
    <source>
        <dbReference type="Proteomes" id="UP000324800"/>
    </source>
</evidence>
<name>A0A5J4UBR8_9EUKA</name>
<organism evidence="1 2">
    <name type="scientific">Streblomastix strix</name>
    <dbReference type="NCBI Taxonomy" id="222440"/>
    <lineage>
        <taxon>Eukaryota</taxon>
        <taxon>Metamonada</taxon>
        <taxon>Preaxostyla</taxon>
        <taxon>Oxymonadida</taxon>
        <taxon>Streblomastigidae</taxon>
        <taxon>Streblomastix</taxon>
    </lineage>
</organism>
<dbReference type="EMBL" id="SNRW01017518">
    <property type="protein sequence ID" value="KAA6368266.1"/>
    <property type="molecule type" value="Genomic_DNA"/>
</dbReference>
<proteinExistence type="predicted"/>
<accession>A0A5J4UBR8</accession>
<gene>
    <name evidence="1" type="ORF">EZS28_036205</name>
</gene>
<protein>
    <submittedName>
        <fullName evidence="1">Uncharacterized protein</fullName>
    </submittedName>
</protein>
<reference evidence="1 2" key="1">
    <citation type="submission" date="2019-03" db="EMBL/GenBank/DDBJ databases">
        <title>Single cell metagenomics reveals metabolic interactions within the superorganism composed of flagellate Streblomastix strix and complex community of Bacteroidetes bacteria on its surface.</title>
        <authorList>
            <person name="Treitli S.C."/>
            <person name="Kolisko M."/>
            <person name="Husnik F."/>
            <person name="Keeling P."/>
            <person name="Hampl V."/>
        </authorList>
    </citation>
    <scope>NUCLEOTIDE SEQUENCE [LARGE SCALE GENOMIC DNA]</scope>
    <source>
        <strain evidence="1">ST1C</strain>
    </source>
</reference>